<dbReference type="Gene3D" id="3.90.830.10">
    <property type="entry name" value="Syntaxin Binding Protein 1, Chain A, domain 2"/>
    <property type="match status" value="1"/>
</dbReference>
<name>A0A485L2V5_9STRA</name>
<proteinExistence type="inferred from homology"/>
<dbReference type="Gene3D" id="1.25.40.850">
    <property type="match status" value="1"/>
</dbReference>
<sequence>MALACSLEKSAFGLKQVRDASTAALRQLLEGLNMGDVEVLLEPRLWSLFHHFSHLGGEEMAALRVKEVHKMELNTKHHGHTALVYIVRPYVAHVHLMVEHMKQEQAARLPATLQCVILHTGVWNALCADIVSRAALSVAIHPFHLGFIPLDNDVLTMGHDTLLQDCYLHGNKTALADLGLALHVLQQSMGDISTVYYKGELSKSVWKTLSQLNGDVPPVTKPKKQRIDCMVLLDRKLDYVAPLSTPLTHEALLENLLGFRDGVVAVDPLIVEASSGNPEAAATNQANKTTWSFNGDDAIFQDIRDKHVQAIGPYLHSLSAVFAEERKQMETMLRAESTTVKQLEEISTNMNTHVDKCAVLAKHVALAEMIQTTTKSKAFRTTWQLEKAILERQDHLGDIEALIWKHTPVDSVLRLLALHSLANGGIPKPVYEHLKTQCLHLYGFEYLHTFENLETMGVLTPAAANGSPFNFVQAWELTGHFDSDMSNPDDPSYVTGGYCPLVVKLVQAAIEEDGWTHLEPLLNRLPGPSAVLTAPVKPKKTKRVLVVVVGGLTNTEMAALRFLGQRLKCTFLMACDGILSGKTLVDQAMESIPNGLMQK</sequence>
<dbReference type="SUPFAM" id="SSF56815">
    <property type="entry name" value="Sec1/munc18-like (SM) proteins"/>
    <property type="match status" value="1"/>
</dbReference>
<dbReference type="Proteomes" id="UP000332933">
    <property type="component" value="Unassembled WGS sequence"/>
</dbReference>
<evidence type="ECO:0000313" key="3">
    <source>
        <dbReference type="EMBL" id="VFT92124.1"/>
    </source>
</evidence>
<dbReference type="PANTHER" id="PTHR11679">
    <property type="entry name" value="VESICLE PROTEIN SORTING-ASSOCIATED"/>
    <property type="match status" value="1"/>
</dbReference>
<reference evidence="3 4" key="1">
    <citation type="submission" date="2019-03" db="EMBL/GenBank/DDBJ databases">
        <authorList>
            <person name="Gaulin E."/>
            <person name="Dumas B."/>
        </authorList>
    </citation>
    <scope>NUCLEOTIDE SEQUENCE [LARGE SCALE GENOMIC DNA]</scope>
    <source>
        <strain evidence="3">CBS 568.67</strain>
    </source>
</reference>
<dbReference type="InterPro" id="IPR043155">
    <property type="entry name" value="VPS33_dom3b"/>
</dbReference>
<accession>A0A485L2V5</accession>
<dbReference type="InterPro" id="IPR001619">
    <property type="entry name" value="Sec1-like"/>
</dbReference>
<protein>
    <submittedName>
        <fullName evidence="3">Aste57867_15315 protein</fullName>
    </submittedName>
</protein>
<dbReference type="InterPro" id="IPR027482">
    <property type="entry name" value="Sec1-like_dom2"/>
</dbReference>
<evidence type="ECO:0000313" key="2">
    <source>
        <dbReference type="EMBL" id="KAF0693741.1"/>
    </source>
</evidence>
<dbReference type="InterPro" id="IPR043154">
    <property type="entry name" value="Sec-1-like_dom1"/>
</dbReference>
<dbReference type="GO" id="GO:0016192">
    <property type="term" value="P:vesicle-mediated transport"/>
    <property type="evidence" value="ECO:0007669"/>
    <property type="project" value="InterPro"/>
</dbReference>
<dbReference type="EMBL" id="VJMH01005648">
    <property type="protein sequence ID" value="KAF0693741.1"/>
    <property type="molecule type" value="Genomic_DNA"/>
</dbReference>
<comment type="similarity">
    <text evidence="1">Belongs to the STXBP/unc-18/SEC1 family.</text>
</comment>
<gene>
    <name evidence="3" type="primary">Aste57867_15315</name>
    <name evidence="2" type="ORF">As57867_015259</name>
    <name evidence="3" type="ORF">ASTE57867_15315</name>
</gene>
<dbReference type="InterPro" id="IPR043127">
    <property type="entry name" value="Sec-1-like_dom3a"/>
</dbReference>
<dbReference type="AlphaFoldDB" id="A0A485L2V5"/>
<dbReference type="Pfam" id="PF00995">
    <property type="entry name" value="Sec1"/>
    <property type="match status" value="1"/>
</dbReference>
<evidence type="ECO:0000256" key="1">
    <source>
        <dbReference type="ARBA" id="ARBA00009884"/>
    </source>
</evidence>
<keyword evidence="4" id="KW-1185">Reference proteome</keyword>
<evidence type="ECO:0000313" key="4">
    <source>
        <dbReference type="Proteomes" id="UP000332933"/>
    </source>
</evidence>
<organism evidence="3 4">
    <name type="scientific">Aphanomyces stellatus</name>
    <dbReference type="NCBI Taxonomy" id="120398"/>
    <lineage>
        <taxon>Eukaryota</taxon>
        <taxon>Sar</taxon>
        <taxon>Stramenopiles</taxon>
        <taxon>Oomycota</taxon>
        <taxon>Saprolegniomycetes</taxon>
        <taxon>Saprolegniales</taxon>
        <taxon>Verrucalvaceae</taxon>
        <taxon>Aphanomyces</taxon>
    </lineage>
</organism>
<dbReference type="OrthoDB" id="10262287at2759"/>
<dbReference type="InterPro" id="IPR036045">
    <property type="entry name" value="Sec1-like_sf"/>
</dbReference>
<dbReference type="Gene3D" id="3.40.50.2060">
    <property type="match status" value="1"/>
</dbReference>
<reference evidence="2" key="2">
    <citation type="submission" date="2019-06" db="EMBL/GenBank/DDBJ databases">
        <title>Genomics analysis of Aphanomyces spp. identifies a new class of oomycete effector associated with host adaptation.</title>
        <authorList>
            <person name="Gaulin E."/>
        </authorList>
    </citation>
    <scope>NUCLEOTIDE SEQUENCE</scope>
    <source>
        <strain evidence="2">CBS 578.67</strain>
    </source>
</reference>
<dbReference type="EMBL" id="CAADRA010005669">
    <property type="protein sequence ID" value="VFT92124.1"/>
    <property type="molecule type" value="Genomic_DNA"/>
</dbReference>
<dbReference type="Gene3D" id="3.40.50.1910">
    <property type="match status" value="3"/>
</dbReference>